<dbReference type="EMBL" id="JAACJM010000133">
    <property type="protein sequence ID" value="KAF5343813.1"/>
    <property type="molecule type" value="Genomic_DNA"/>
</dbReference>
<sequence>MMFSNFKFVFYALAIASYAVVAPTPVNAVQNVIIGYRKVDKLQAERYNKAKTITDDKNEHGTQIGMGAYTSPGPRQWPGGSKDWDCVIQADADALDRVPKAWIPAEFNGEKLWNDHNLIDKYIRGLDSSWDPAKTLRMSIVDGFELDQMLIPPGLLNSNKGGMGLWASCREEKEDKEKEDKEKEEKEKEDKEKKDIVVYSTWKNVKGNRK</sequence>
<evidence type="ECO:0000256" key="2">
    <source>
        <dbReference type="SAM" id="SignalP"/>
    </source>
</evidence>
<accession>A0A8H5FPD9</accession>
<evidence type="ECO:0000313" key="4">
    <source>
        <dbReference type="Proteomes" id="UP000559256"/>
    </source>
</evidence>
<feature type="region of interest" description="Disordered" evidence="1">
    <location>
        <begin position="167"/>
        <end position="193"/>
    </location>
</feature>
<comment type="caution">
    <text evidence="3">The sequence shown here is derived from an EMBL/GenBank/DDBJ whole genome shotgun (WGS) entry which is preliminary data.</text>
</comment>
<feature type="chain" id="PRO_5034089041" evidence="2">
    <location>
        <begin position="29"/>
        <end position="210"/>
    </location>
</feature>
<keyword evidence="2" id="KW-0732">Signal</keyword>
<name>A0A8H5FPD9_9AGAR</name>
<feature type="signal peptide" evidence="2">
    <location>
        <begin position="1"/>
        <end position="28"/>
    </location>
</feature>
<evidence type="ECO:0000256" key="1">
    <source>
        <dbReference type="SAM" id="MobiDB-lite"/>
    </source>
</evidence>
<keyword evidence="4" id="KW-1185">Reference proteome</keyword>
<proteinExistence type="predicted"/>
<dbReference type="Pfam" id="PF19287">
    <property type="entry name" value="DUF5910"/>
    <property type="match status" value="1"/>
</dbReference>
<dbReference type="InterPro" id="IPR045564">
    <property type="entry name" value="DUF5910"/>
</dbReference>
<dbReference type="OrthoDB" id="4540223at2759"/>
<organism evidence="3 4">
    <name type="scientific">Tetrapyrgos nigripes</name>
    <dbReference type="NCBI Taxonomy" id="182062"/>
    <lineage>
        <taxon>Eukaryota</taxon>
        <taxon>Fungi</taxon>
        <taxon>Dikarya</taxon>
        <taxon>Basidiomycota</taxon>
        <taxon>Agaricomycotina</taxon>
        <taxon>Agaricomycetes</taxon>
        <taxon>Agaricomycetidae</taxon>
        <taxon>Agaricales</taxon>
        <taxon>Marasmiineae</taxon>
        <taxon>Marasmiaceae</taxon>
        <taxon>Tetrapyrgos</taxon>
    </lineage>
</organism>
<dbReference type="Proteomes" id="UP000559256">
    <property type="component" value="Unassembled WGS sequence"/>
</dbReference>
<reference evidence="3 4" key="1">
    <citation type="journal article" date="2020" name="ISME J.">
        <title>Uncovering the hidden diversity of litter-decomposition mechanisms in mushroom-forming fungi.</title>
        <authorList>
            <person name="Floudas D."/>
            <person name="Bentzer J."/>
            <person name="Ahren D."/>
            <person name="Johansson T."/>
            <person name="Persson P."/>
            <person name="Tunlid A."/>
        </authorList>
    </citation>
    <scope>NUCLEOTIDE SEQUENCE [LARGE SCALE GENOMIC DNA]</scope>
    <source>
        <strain evidence="3 4">CBS 291.85</strain>
    </source>
</reference>
<dbReference type="AlphaFoldDB" id="A0A8H5FPD9"/>
<protein>
    <submittedName>
        <fullName evidence="3">Uncharacterized protein</fullName>
    </submittedName>
</protein>
<feature type="compositionally biased region" description="Basic and acidic residues" evidence="1">
    <location>
        <begin position="169"/>
        <end position="193"/>
    </location>
</feature>
<gene>
    <name evidence="3" type="ORF">D9758_016201</name>
</gene>
<evidence type="ECO:0000313" key="3">
    <source>
        <dbReference type="EMBL" id="KAF5343813.1"/>
    </source>
</evidence>